<evidence type="ECO:0000259" key="7">
    <source>
        <dbReference type="Pfam" id="PF10394"/>
    </source>
</evidence>
<dbReference type="GO" id="GO:0031509">
    <property type="term" value="P:subtelomeric heterochromatin formation"/>
    <property type="evidence" value="ECO:0007669"/>
    <property type="project" value="InterPro"/>
</dbReference>
<dbReference type="Proteomes" id="UP001146793">
    <property type="component" value="Unassembled WGS sequence"/>
</dbReference>
<dbReference type="Pfam" id="PF10394">
    <property type="entry name" value="Hat1_N"/>
    <property type="match status" value="1"/>
</dbReference>
<sequence>MNKSQNQKFLNPLPDCVTLFIKRDRKNIGFKPKYTHNFFGVKETIFGYQNLTINLSLSPSCSHCFVNYDFDFILKNLSETDCTPYQIQQSIFKHLNEKSICKSVEEFNNICDIEMEGRSNFVPPGECIYEFETKNRKFAIYHCSLKDEKARQYIQNIQHFILWFIDGTKKVPINDPRWHFLLLFEKLPSYKSRKIEKKGKEKEKEKEAIIEIELGKEMKKEKEKEKEKENENEKGIKIEQEQEQEKEKEKEMEIENFTNQKPKDYYFSLLGFLNFYNFNMIGNKQRMRVSHFVMFGPFYDHMIGFKFISQMFKIGLKNNKVFEITAEDPTPRYQLLRTAYHFKKFLNLKEMIKKTSITHKDLSYIKKKLKMPTRQVWICFELINCLNSYIKTDSTIEKKLKDLLIKKRLEGECDDYMIGDLEIRAKKDEGGYKIVFDLVFQLSKEKQQKNK</sequence>
<dbReference type="InterPro" id="IPR019467">
    <property type="entry name" value="Hat1_N"/>
</dbReference>
<dbReference type="GO" id="GO:0000781">
    <property type="term" value="C:chromosome, telomeric region"/>
    <property type="evidence" value="ECO:0007669"/>
    <property type="project" value="GOC"/>
</dbReference>
<evidence type="ECO:0000256" key="6">
    <source>
        <dbReference type="SAM" id="MobiDB-lite"/>
    </source>
</evidence>
<dbReference type="PANTHER" id="PTHR12046">
    <property type="entry name" value="HISTONE ACETYLTRANSFERASE TYPE B CATALYTIC SUBUNIT"/>
    <property type="match status" value="1"/>
</dbReference>
<dbReference type="Gene3D" id="3.40.630.30">
    <property type="match status" value="2"/>
</dbReference>
<evidence type="ECO:0000256" key="4">
    <source>
        <dbReference type="ARBA" id="ARBA00023315"/>
    </source>
</evidence>
<comment type="caution">
    <text evidence="8">The sequence shown here is derived from an EMBL/GenBank/DDBJ whole genome shotgun (WGS) entry which is preliminary data.</text>
</comment>
<reference evidence="8" key="1">
    <citation type="submission" date="2022-08" db="EMBL/GenBank/DDBJ databases">
        <title>Novel sulphate-reducing endosymbionts in the free-living metamonad Anaeramoeba.</title>
        <authorList>
            <person name="Jerlstrom-Hultqvist J."/>
            <person name="Cepicka I."/>
            <person name="Gallot-Lavallee L."/>
            <person name="Salas-Leiva D."/>
            <person name="Curtis B.A."/>
            <person name="Zahonova K."/>
            <person name="Pipaliya S."/>
            <person name="Dacks J."/>
            <person name="Roger A.J."/>
        </authorList>
    </citation>
    <scope>NUCLEOTIDE SEQUENCE</scope>
    <source>
        <strain evidence="8">Busselton2</strain>
    </source>
</reference>
<dbReference type="InterPro" id="IPR016181">
    <property type="entry name" value="Acyl_CoA_acyltransferase"/>
</dbReference>
<evidence type="ECO:0000256" key="1">
    <source>
        <dbReference type="ARBA" id="ARBA00010543"/>
    </source>
</evidence>
<dbReference type="SUPFAM" id="SSF55729">
    <property type="entry name" value="Acyl-CoA N-acyltransferases (Nat)"/>
    <property type="match status" value="2"/>
</dbReference>
<evidence type="ECO:0000256" key="3">
    <source>
        <dbReference type="ARBA" id="ARBA00022679"/>
    </source>
</evidence>
<dbReference type="InterPro" id="IPR017380">
    <property type="entry name" value="Hist_AcTrfase_B-typ_cat-su"/>
</dbReference>
<comment type="similarity">
    <text evidence="1">Belongs to the HAT1 family.</text>
</comment>
<dbReference type="EC" id="2.3.1.48" evidence="2"/>
<protein>
    <recommendedName>
        <fullName evidence="2">histone acetyltransferase</fullName>
        <ecNumber evidence="2">2.3.1.48</ecNumber>
    </recommendedName>
</protein>
<feature type="region of interest" description="Disordered" evidence="6">
    <location>
        <begin position="220"/>
        <end position="248"/>
    </location>
</feature>
<dbReference type="GO" id="GO:0004402">
    <property type="term" value="F:histone acetyltransferase activity"/>
    <property type="evidence" value="ECO:0007669"/>
    <property type="project" value="InterPro"/>
</dbReference>
<accession>A0AAV7Z3G5</accession>
<dbReference type="Gene3D" id="3.90.360.10">
    <property type="entry name" value="Histone acetyl transferase 1 (HAT1), N-terminal domain"/>
    <property type="match status" value="1"/>
</dbReference>
<gene>
    <name evidence="8" type="ORF">M0812_01777</name>
</gene>
<evidence type="ECO:0000313" key="8">
    <source>
        <dbReference type="EMBL" id="KAJ3434658.1"/>
    </source>
</evidence>
<keyword evidence="4" id="KW-0012">Acyltransferase</keyword>
<dbReference type="GO" id="GO:0005634">
    <property type="term" value="C:nucleus"/>
    <property type="evidence" value="ECO:0007669"/>
    <property type="project" value="InterPro"/>
</dbReference>
<feature type="domain" description="Histone acetyl transferase HAT1 N-terminal" evidence="7">
    <location>
        <begin position="15"/>
        <end position="166"/>
    </location>
</feature>
<dbReference type="EMBL" id="JANTQA010000042">
    <property type="protein sequence ID" value="KAJ3434658.1"/>
    <property type="molecule type" value="Genomic_DNA"/>
</dbReference>
<proteinExistence type="inferred from homology"/>
<dbReference type="InterPro" id="IPR037113">
    <property type="entry name" value="Hat1_N_sf"/>
</dbReference>
<comment type="catalytic activity">
    <reaction evidence="5">
        <text>L-lysyl-[protein] + acetyl-CoA = N(6)-acetyl-L-lysyl-[protein] + CoA + H(+)</text>
        <dbReference type="Rhea" id="RHEA:45948"/>
        <dbReference type="Rhea" id="RHEA-COMP:9752"/>
        <dbReference type="Rhea" id="RHEA-COMP:10731"/>
        <dbReference type="ChEBI" id="CHEBI:15378"/>
        <dbReference type="ChEBI" id="CHEBI:29969"/>
        <dbReference type="ChEBI" id="CHEBI:57287"/>
        <dbReference type="ChEBI" id="CHEBI:57288"/>
        <dbReference type="ChEBI" id="CHEBI:61930"/>
        <dbReference type="EC" id="2.3.1.48"/>
    </reaction>
</comment>
<evidence type="ECO:0000313" key="9">
    <source>
        <dbReference type="Proteomes" id="UP001146793"/>
    </source>
</evidence>
<dbReference type="AlphaFoldDB" id="A0AAV7Z3G5"/>
<keyword evidence="3" id="KW-0808">Transferase</keyword>
<name>A0AAV7Z3G5_9EUKA</name>
<organism evidence="8 9">
    <name type="scientific">Anaeramoeba flamelloides</name>
    <dbReference type="NCBI Taxonomy" id="1746091"/>
    <lineage>
        <taxon>Eukaryota</taxon>
        <taxon>Metamonada</taxon>
        <taxon>Anaeramoebidae</taxon>
        <taxon>Anaeramoeba</taxon>
    </lineage>
</organism>
<evidence type="ECO:0000256" key="2">
    <source>
        <dbReference type="ARBA" id="ARBA00013184"/>
    </source>
</evidence>
<evidence type="ECO:0000256" key="5">
    <source>
        <dbReference type="ARBA" id="ARBA00048017"/>
    </source>
</evidence>